<proteinExistence type="predicted"/>
<dbReference type="Pfam" id="PF04672">
    <property type="entry name" value="Methyltransf_19"/>
    <property type="match status" value="1"/>
</dbReference>
<gene>
    <name evidence="1" type="ORF">SAMN04489726_5480</name>
</gene>
<dbReference type="PIRSF" id="PIRSF017393">
    <property type="entry name" value="MTase_SAV2177"/>
    <property type="match status" value="1"/>
</dbReference>
<keyword evidence="2" id="KW-1185">Reference proteome</keyword>
<dbReference type="GO" id="GO:0008168">
    <property type="term" value="F:methyltransferase activity"/>
    <property type="evidence" value="ECO:0007669"/>
    <property type="project" value="UniProtKB-KW"/>
</dbReference>
<reference evidence="1 2" key="1">
    <citation type="submission" date="2016-10" db="EMBL/GenBank/DDBJ databases">
        <authorList>
            <person name="de Groot N.N."/>
        </authorList>
    </citation>
    <scope>NUCLEOTIDE SEQUENCE [LARGE SCALE GENOMIC DNA]</scope>
    <source>
        <strain evidence="1 2">DSM 44149</strain>
    </source>
</reference>
<dbReference type="Gene3D" id="3.40.50.150">
    <property type="entry name" value="Vaccinia Virus protein VP39"/>
    <property type="match status" value="1"/>
</dbReference>
<name>A0A1G9ZFV2_ALLAB</name>
<dbReference type="RefSeq" id="WP_231950445.1">
    <property type="nucleotide sequence ID" value="NZ_JOEF01000055.1"/>
</dbReference>
<dbReference type="Proteomes" id="UP000183376">
    <property type="component" value="Chromosome I"/>
</dbReference>
<keyword evidence="1" id="KW-0808">Transferase</keyword>
<evidence type="ECO:0000313" key="2">
    <source>
        <dbReference type="Proteomes" id="UP000183376"/>
    </source>
</evidence>
<evidence type="ECO:0000313" key="1">
    <source>
        <dbReference type="EMBL" id="SDN20198.1"/>
    </source>
</evidence>
<dbReference type="eggNOG" id="COG2890">
    <property type="taxonomic scope" value="Bacteria"/>
</dbReference>
<dbReference type="STRING" id="211114.SAMN04489726_5480"/>
<accession>A0A1G9ZFV2</accession>
<keyword evidence="1" id="KW-0489">Methyltransferase</keyword>
<sequence>MRPTWAPSEVDLSRPSQARMYDYFLGGEHNFAIDREVARRAIDLLPDLPMIMRANRAFLRRAVRFCVAQGITQFIDLGSGIPTVANVHEVAQEQNPDCRVVYVDFDPVAVTHSEAMLVGNGRAAAIQADIRNPRAVLVSPEVRSLIDLDQPVALLMLAVLHFMPDEEQPYKVVQQYRDAVAPGSYLAISHASFTTSDDTAQDRIELMERAGLDLVSRTSEEISEFFSGFSLVEPGLARLPLWRPDSVRDLAYEPERFAGLVGVGYKV</sequence>
<dbReference type="GO" id="GO:0032259">
    <property type="term" value="P:methylation"/>
    <property type="evidence" value="ECO:0007669"/>
    <property type="project" value="UniProtKB-KW"/>
</dbReference>
<dbReference type="SUPFAM" id="SSF53335">
    <property type="entry name" value="S-adenosyl-L-methionine-dependent methyltransferases"/>
    <property type="match status" value="1"/>
</dbReference>
<dbReference type="InterPro" id="IPR006764">
    <property type="entry name" value="SAM_dep_MeTrfase_SAV2177_type"/>
</dbReference>
<dbReference type="AlphaFoldDB" id="A0A1G9ZFV2"/>
<dbReference type="EMBL" id="LT629701">
    <property type="protein sequence ID" value="SDN20198.1"/>
    <property type="molecule type" value="Genomic_DNA"/>
</dbReference>
<organism evidence="1 2">
    <name type="scientific">Allokutzneria albata</name>
    <name type="common">Kibdelosporangium albatum</name>
    <dbReference type="NCBI Taxonomy" id="211114"/>
    <lineage>
        <taxon>Bacteria</taxon>
        <taxon>Bacillati</taxon>
        <taxon>Actinomycetota</taxon>
        <taxon>Actinomycetes</taxon>
        <taxon>Pseudonocardiales</taxon>
        <taxon>Pseudonocardiaceae</taxon>
        <taxon>Allokutzneria</taxon>
    </lineage>
</organism>
<dbReference type="InterPro" id="IPR029063">
    <property type="entry name" value="SAM-dependent_MTases_sf"/>
</dbReference>
<protein>
    <submittedName>
        <fullName evidence="1">S-adenosyl methyltransferase</fullName>
    </submittedName>
</protein>